<name>A0A1B6EAA6_9HEMI</name>
<accession>A0A1B6EAA6</accession>
<protein>
    <submittedName>
        <fullName evidence="1">Uncharacterized protein</fullName>
    </submittedName>
</protein>
<organism evidence="1">
    <name type="scientific">Clastoptera arizonana</name>
    <name type="common">Arizona spittle bug</name>
    <dbReference type="NCBI Taxonomy" id="38151"/>
    <lineage>
        <taxon>Eukaryota</taxon>
        <taxon>Metazoa</taxon>
        <taxon>Ecdysozoa</taxon>
        <taxon>Arthropoda</taxon>
        <taxon>Hexapoda</taxon>
        <taxon>Insecta</taxon>
        <taxon>Pterygota</taxon>
        <taxon>Neoptera</taxon>
        <taxon>Paraneoptera</taxon>
        <taxon>Hemiptera</taxon>
        <taxon>Auchenorrhyncha</taxon>
        <taxon>Cercopoidea</taxon>
        <taxon>Clastopteridae</taxon>
        <taxon>Clastoptera</taxon>
    </lineage>
</organism>
<dbReference type="EMBL" id="GEDC01002514">
    <property type="protein sequence ID" value="JAS34784.1"/>
    <property type="molecule type" value="Transcribed_RNA"/>
</dbReference>
<sequence length="117" mass="12816">ENRIAHPPIGDFLLSKSRVVLSSASTDVLFDMVASSQTINEQSHINFSVLLYLETLQTLLLSVAIFRGSLNVECTVRPPSKRVAAMLDDATANEILPVDLIFIKSKFPSLLSIVDSN</sequence>
<feature type="non-terminal residue" evidence="1">
    <location>
        <position position="117"/>
    </location>
</feature>
<gene>
    <name evidence="1" type="ORF">g.5885</name>
</gene>
<dbReference type="AlphaFoldDB" id="A0A1B6EAA6"/>
<evidence type="ECO:0000313" key="1">
    <source>
        <dbReference type="EMBL" id="JAS34784.1"/>
    </source>
</evidence>
<proteinExistence type="predicted"/>
<reference evidence="1" key="1">
    <citation type="submission" date="2015-12" db="EMBL/GenBank/DDBJ databases">
        <title>De novo transcriptome assembly of four potential Pierce s Disease insect vectors from Arizona vineyards.</title>
        <authorList>
            <person name="Tassone E.E."/>
        </authorList>
    </citation>
    <scope>NUCLEOTIDE SEQUENCE</scope>
</reference>
<feature type="non-terminal residue" evidence="1">
    <location>
        <position position="1"/>
    </location>
</feature>